<protein>
    <submittedName>
        <fullName evidence="1">Uncharacterized protein</fullName>
    </submittedName>
</protein>
<name>A0A3S3QYP6_9BACT</name>
<reference evidence="1 2" key="1">
    <citation type="submission" date="2017-01" db="EMBL/GenBank/DDBJ databases">
        <title>The cable genome- insights into the physiology and evolution of filamentous bacteria capable of sulfide oxidation via long distance electron transfer.</title>
        <authorList>
            <person name="Schreiber L."/>
            <person name="Bjerg J.T."/>
            <person name="Boggild A."/>
            <person name="Van De Vossenberg J."/>
            <person name="Meysman F."/>
            <person name="Nielsen L.P."/>
            <person name="Schramm A."/>
            <person name="Kjeldsen K.U."/>
        </authorList>
    </citation>
    <scope>NUCLEOTIDE SEQUENCE [LARGE SCALE GENOMIC DNA]</scope>
    <source>
        <strain evidence="1">A1</strain>
    </source>
</reference>
<organism evidence="1 2">
    <name type="scientific">Candidatus Electrothrix communis</name>
    <dbReference type="NCBI Taxonomy" id="1859133"/>
    <lineage>
        <taxon>Bacteria</taxon>
        <taxon>Pseudomonadati</taxon>
        <taxon>Thermodesulfobacteriota</taxon>
        <taxon>Desulfobulbia</taxon>
        <taxon>Desulfobulbales</taxon>
        <taxon>Desulfobulbaceae</taxon>
        <taxon>Candidatus Electrothrix</taxon>
    </lineage>
</organism>
<dbReference type="Proteomes" id="UP000288086">
    <property type="component" value="Unassembled WGS sequence"/>
</dbReference>
<sequence>MTTTSPSILPYLQVGPGKITLRLDPSATSIAPFSFLDDGQDPLARLLQGAFVTDSGAVIKEVNLLLQRDRVACVEDTLPGLTNFEVEQYWRRSMNMRRARAPEHTLLLGMQIDGQGELLPFASLFYCKNKAIFFEPPCPACGQPLQLCRDDAQLRSVGLAPYSTGLCRYLFCPSCCQKTDPQVWYTLERKDDDPTIVHDARTFFRILAGLVSGDQKVRDCPA</sequence>
<evidence type="ECO:0000313" key="2">
    <source>
        <dbReference type="Proteomes" id="UP000288086"/>
    </source>
</evidence>
<comment type="caution">
    <text evidence="1">The sequence shown here is derived from an EMBL/GenBank/DDBJ whole genome shotgun (WGS) entry which is preliminary data.</text>
</comment>
<accession>A0A3S3QYP6</accession>
<dbReference type="EMBL" id="MTKP01000308">
    <property type="protein sequence ID" value="RWX45833.1"/>
    <property type="molecule type" value="Genomic_DNA"/>
</dbReference>
<dbReference type="AlphaFoldDB" id="A0A3S3QYP6"/>
<proteinExistence type="predicted"/>
<keyword evidence="2" id="KW-1185">Reference proteome</keyword>
<gene>
    <name evidence="1" type="ORF">VT98_13082</name>
</gene>
<evidence type="ECO:0000313" key="1">
    <source>
        <dbReference type="EMBL" id="RWX45833.1"/>
    </source>
</evidence>